<evidence type="ECO:0000313" key="1">
    <source>
        <dbReference type="EMBL" id="CAB1431882.1"/>
    </source>
</evidence>
<protein>
    <submittedName>
        <fullName evidence="1">Uncharacterized protein</fullName>
    </submittedName>
</protein>
<name>A0A9N7YLX7_PLEPL</name>
<organism evidence="1 2">
    <name type="scientific">Pleuronectes platessa</name>
    <name type="common">European plaice</name>
    <dbReference type="NCBI Taxonomy" id="8262"/>
    <lineage>
        <taxon>Eukaryota</taxon>
        <taxon>Metazoa</taxon>
        <taxon>Chordata</taxon>
        <taxon>Craniata</taxon>
        <taxon>Vertebrata</taxon>
        <taxon>Euteleostomi</taxon>
        <taxon>Actinopterygii</taxon>
        <taxon>Neopterygii</taxon>
        <taxon>Teleostei</taxon>
        <taxon>Neoteleostei</taxon>
        <taxon>Acanthomorphata</taxon>
        <taxon>Carangaria</taxon>
        <taxon>Pleuronectiformes</taxon>
        <taxon>Pleuronectoidei</taxon>
        <taxon>Pleuronectidae</taxon>
        <taxon>Pleuronectes</taxon>
    </lineage>
</organism>
<accession>A0A9N7YLX7</accession>
<dbReference type="Proteomes" id="UP001153269">
    <property type="component" value="Unassembled WGS sequence"/>
</dbReference>
<keyword evidence="2" id="KW-1185">Reference proteome</keyword>
<dbReference type="AlphaFoldDB" id="A0A9N7YLX7"/>
<comment type="caution">
    <text evidence="1">The sequence shown here is derived from an EMBL/GenBank/DDBJ whole genome shotgun (WGS) entry which is preliminary data.</text>
</comment>
<sequence>MWADPAADLRIQRNCNTTQSSNWRRCGEASTHSVLFWPKHEPLWPSDGAAASLMDLETLARVGTWNQTLCISNPSFRALGLVSHTPEVRPPRGGLVSPAGTACWGTPYLHGKPFITVCSGLLSPSGHVAGRQSCTLAIATRLSSGGAQLVVRYLDIGMFASPPHTGVFRSPSPRLHLLTAFPSVTPPSPGGDGGRDSGVINGFSPPPFTHFAHLQLITCSLVTGRGQSSCRIWSFLRSRSCLKVPDHRQEVVTKADQRTSGLPVSCWIFSLRASRGLRFTNSCNSVSPRSSESDEFDLVCWPSGSSGT</sequence>
<proteinExistence type="predicted"/>
<gene>
    <name evidence="1" type="ORF">PLEPLA_LOCUS19939</name>
</gene>
<reference evidence="1" key="1">
    <citation type="submission" date="2020-03" db="EMBL/GenBank/DDBJ databases">
        <authorList>
            <person name="Weist P."/>
        </authorList>
    </citation>
    <scope>NUCLEOTIDE SEQUENCE</scope>
</reference>
<dbReference type="EMBL" id="CADEAL010001381">
    <property type="protein sequence ID" value="CAB1431882.1"/>
    <property type="molecule type" value="Genomic_DNA"/>
</dbReference>
<evidence type="ECO:0000313" key="2">
    <source>
        <dbReference type="Proteomes" id="UP001153269"/>
    </source>
</evidence>